<sequence>MFSRDKKSHADGIDPDEIFLDSSNLPQFDTHQFEGRLERPIGKTGLAILGLLFSVTILIFLGRLADLGILRGAAFAALAENNRLDHAPIFAERGAVFDRNGTSLAWNEPFSGEDFSARVYRATRGLAHVLGYVSYPARDDAGFYYTERFQGLAGVERSYDAILSGKNGAMIVETDAQGKTEQKTSAIPVESGKNLVLSIDARVEEALFATMEATVKEAGFKGGAGVIMDIHNGEILALASYPEYDPGVLTGGNDALIAAFVTDAREPFLNRAVSGLYTPGSIVKPVLAVAALQEQLIHPDAEILSTGAITIPNPYFPDKESVFRDWKAHGLVDMRAALAVSSDVYFYEIGGGYKDQPGLGIGKIETYMNLFGFGRKTGIDLPGEAIGVIPTPRWKEKIFGDDWRLGDTYITAIGQYGFQVTPLQAVRAVAAVANGGKLLRPRVVKSTFASTETIAEGRETAIKWEQLPVDAPHYDVVREGMRLGVTEGTAKGLDIPGVVVAAKTGTAEIGTVKKFVHSWVTGFFPYENPRYGFAVVLERGPAGNPIGALYVFRTLLEWMREYTPEYLN</sequence>
<dbReference type="InterPro" id="IPR050515">
    <property type="entry name" value="Beta-lactam/transpept"/>
</dbReference>
<dbReference type="GO" id="GO:0008360">
    <property type="term" value="P:regulation of cell shape"/>
    <property type="evidence" value="ECO:0007669"/>
    <property type="project" value="UniProtKB-KW"/>
</dbReference>
<dbReference type="SUPFAM" id="SSF56601">
    <property type="entry name" value="beta-lactamase/transpeptidase-like"/>
    <property type="match status" value="1"/>
</dbReference>
<dbReference type="Pfam" id="PF03717">
    <property type="entry name" value="PBP_dimer"/>
    <property type="match status" value="1"/>
</dbReference>
<evidence type="ECO:0000259" key="12">
    <source>
        <dbReference type="Pfam" id="PF03717"/>
    </source>
</evidence>
<dbReference type="EMBL" id="MFLY01000050">
    <property type="protein sequence ID" value="OGG72478.1"/>
    <property type="molecule type" value="Genomic_DNA"/>
</dbReference>
<protein>
    <recommendedName>
        <fullName evidence="15">Penicillin-binding protein 2</fullName>
    </recommendedName>
</protein>
<evidence type="ECO:0000313" key="13">
    <source>
        <dbReference type="EMBL" id="OGG72478.1"/>
    </source>
</evidence>
<keyword evidence="9" id="KW-0961">Cell wall biogenesis/degradation</keyword>
<comment type="subcellular location">
    <subcellularLocation>
        <location evidence="2">Cell membrane</location>
    </subcellularLocation>
    <subcellularLocation>
        <location evidence="1">Membrane</location>
        <topology evidence="1">Single-pass membrane protein</topology>
    </subcellularLocation>
</comment>
<organism evidence="13 14">
    <name type="scientific">Candidatus Kaiserbacteria bacterium RIFCSPLOWO2_01_FULL_53_17</name>
    <dbReference type="NCBI Taxonomy" id="1798511"/>
    <lineage>
        <taxon>Bacteria</taxon>
        <taxon>Candidatus Kaiseribacteriota</taxon>
    </lineage>
</organism>
<evidence type="ECO:0000256" key="1">
    <source>
        <dbReference type="ARBA" id="ARBA00004167"/>
    </source>
</evidence>
<keyword evidence="4 10" id="KW-0812">Transmembrane</keyword>
<dbReference type="Pfam" id="PF00905">
    <property type="entry name" value="Transpeptidase"/>
    <property type="match status" value="1"/>
</dbReference>
<dbReference type="InterPro" id="IPR001460">
    <property type="entry name" value="PCN-bd_Tpept"/>
</dbReference>
<gene>
    <name evidence="13" type="ORF">A3A38_02225</name>
</gene>
<dbReference type="InterPro" id="IPR005311">
    <property type="entry name" value="PBP_dimer"/>
</dbReference>
<keyword evidence="5" id="KW-0133">Cell shape</keyword>
<evidence type="ECO:0000256" key="5">
    <source>
        <dbReference type="ARBA" id="ARBA00022960"/>
    </source>
</evidence>
<feature type="domain" description="Penicillin-binding protein dimerisation" evidence="12">
    <location>
        <begin position="116"/>
        <end position="182"/>
    </location>
</feature>
<evidence type="ECO:0000256" key="4">
    <source>
        <dbReference type="ARBA" id="ARBA00022692"/>
    </source>
</evidence>
<proteinExistence type="predicted"/>
<evidence type="ECO:0000256" key="7">
    <source>
        <dbReference type="ARBA" id="ARBA00022989"/>
    </source>
</evidence>
<dbReference type="SUPFAM" id="SSF56519">
    <property type="entry name" value="Penicillin binding protein dimerisation domain"/>
    <property type="match status" value="1"/>
</dbReference>
<dbReference type="InterPro" id="IPR036138">
    <property type="entry name" value="PBP_dimer_sf"/>
</dbReference>
<dbReference type="PANTHER" id="PTHR30627:SF2">
    <property type="entry name" value="PEPTIDOGLYCAN D,D-TRANSPEPTIDASE MRDA"/>
    <property type="match status" value="1"/>
</dbReference>
<evidence type="ECO:0000256" key="2">
    <source>
        <dbReference type="ARBA" id="ARBA00004236"/>
    </source>
</evidence>
<evidence type="ECO:0000259" key="11">
    <source>
        <dbReference type="Pfam" id="PF00905"/>
    </source>
</evidence>
<evidence type="ECO:0008006" key="15">
    <source>
        <dbReference type="Google" id="ProtNLM"/>
    </source>
</evidence>
<keyword evidence="6" id="KW-0573">Peptidoglycan synthesis</keyword>
<keyword evidence="3" id="KW-1003">Cell membrane</keyword>
<accession>A0A1F6EFQ8</accession>
<dbReference type="GO" id="GO:0071555">
    <property type="term" value="P:cell wall organization"/>
    <property type="evidence" value="ECO:0007669"/>
    <property type="project" value="UniProtKB-KW"/>
</dbReference>
<dbReference type="PANTHER" id="PTHR30627">
    <property type="entry name" value="PEPTIDOGLYCAN D,D-TRANSPEPTIDASE"/>
    <property type="match status" value="1"/>
</dbReference>
<comment type="caution">
    <text evidence="13">The sequence shown here is derived from an EMBL/GenBank/DDBJ whole genome shotgun (WGS) entry which is preliminary data.</text>
</comment>
<dbReference type="Proteomes" id="UP000177306">
    <property type="component" value="Unassembled WGS sequence"/>
</dbReference>
<keyword evidence="7 10" id="KW-1133">Transmembrane helix</keyword>
<reference evidence="13 14" key="1">
    <citation type="journal article" date="2016" name="Nat. Commun.">
        <title>Thousands of microbial genomes shed light on interconnected biogeochemical processes in an aquifer system.</title>
        <authorList>
            <person name="Anantharaman K."/>
            <person name="Brown C.T."/>
            <person name="Hug L.A."/>
            <person name="Sharon I."/>
            <person name="Castelle C.J."/>
            <person name="Probst A.J."/>
            <person name="Thomas B.C."/>
            <person name="Singh A."/>
            <person name="Wilkins M.J."/>
            <person name="Karaoz U."/>
            <person name="Brodie E.L."/>
            <person name="Williams K.H."/>
            <person name="Hubbard S.S."/>
            <person name="Banfield J.F."/>
        </authorList>
    </citation>
    <scope>NUCLEOTIDE SEQUENCE [LARGE SCALE GENOMIC DNA]</scope>
</reference>
<keyword evidence="8 10" id="KW-0472">Membrane</keyword>
<evidence type="ECO:0000313" key="14">
    <source>
        <dbReference type="Proteomes" id="UP000177306"/>
    </source>
</evidence>
<feature type="transmembrane region" description="Helical" evidence="10">
    <location>
        <begin position="46"/>
        <end position="65"/>
    </location>
</feature>
<dbReference type="GO" id="GO:0008658">
    <property type="term" value="F:penicillin binding"/>
    <property type="evidence" value="ECO:0007669"/>
    <property type="project" value="InterPro"/>
</dbReference>
<dbReference type="AlphaFoldDB" id="A0A1F6EFQ8"/>
<name>A0A1F6EFQ8_9BACT</name>
<evidence type="ECO:0000256" key="10">
    <source>
        <dbReference type="SAM" id="Phobius"/>
    </source>
</evidence>
<dbReference type="Gene3D" id="3.40.710.10">
    <property type="entry name" value="DD-peptidase/beta-lactamase superfamily"/>
    <property type="match status" value="1"/>
</dbReference>
<dbReference type="GO" id="GO:0009252">
    <property type="term" value="P:peptidoglycan biosynthetic process"/>
    <property type="evidence" value="ECO:0007669"/>
    <property type="project" value="UniProtKB-KW"/>
</dbReference>
<evidence type="ECO:0000256" key="9">
    <source>
        <dbReference type="ARBA" id="ARBA00023316"/>
    </source>
</evidence>
<dbReference type="Gene3D" id="3.90.1310.10">
    <property type="entry name" value="Penicillin-binding protein 2a (Domain 2)"/>
    <property type="match status" value="1"/>
</dbReference>
<dbReference type="GO" id="GO:0005886">
    <property type="term" value="C:plasma membrane"/>
    <property type="evidence" value="ECO:0007669"/>
    <property type="project" value="UniProtKB-SubCell"/>
</dbReference>
<feature type="domain" description="Penicillin-binding protein transpeptidase" evidence="11">
    <location>
        <begin position="223"/>
        <end position="542"/>
    </location>
</feature>
<dbReference type="InterPro" id="IPR012338">
    <property type="entry name" value="Beta-lactam/transpept-like"/>
</dbReference>
<evidence type="ECO:0000256" key="8">
    <source>
        <dbReference type="ARBA" id="ARBA00023136"/>
    </source>
</evidence>
<dbReference type="GO" id="GO:0071972">
    <property type="term" value="F:peptidoglycan L,D-transpeptidase activity"/>
    <property type="evidence" value="ECO:0007669"/>
    <property type="project" value="TreeGrafter"/>
</dbReference>
<evidence type="ECO:0000256" key="6">
    <source>
        <dbReference type="ARBA" id="ARBA00022984"/>
    </source>
</evidence>
<evidence type="ECO:0000256" key="3">
    <source>
        <dbReference type="ARBA" id="ARBA00022475"/>
    </source>
</evidence>